<keyword evidence="8" id="KW-1185">Reference proteome</keyword>
<evidence type="ECO:0000256" key="5">
    <source>
        <dbReference type="ARBA" id="ARBA00023136"/>
    </source>
</evidence>
<evidence type="ECO:0000256" key="1">
    <source>
        <dbReference type="ARBA" id="ARBA00004651"/>
    </source>
</evidence>
<dbReference type="Gene3D" id="1.20.1250.20">
    <property type="entry name" value="MFS general substrate transporter like domains"/>
    <property type="match status" value="1"/>
</dbReference>
<dbReference type="AlphaFoldDB" id="A0A9X3AL92"/>
<dbReference type="PANTHER" id="PTHR23513:SF18">
    <property type="entry name" value="INTEGRAL MEMBRANE PROTEIN"/>
    <property type="match status" value="1"/>
</dbReference>
<keyword evidence="5 6" id="KW-0472">Membrane</keyword>
<keyword evidence="2" id="KW-1003">Cell membrane</keyword>
<comment type="caution">
    <text evidence="7">The sequence shown here is derived from an EMBL/GenBank/DDBJ whole genome shotgun (WGS) entry which is preliminary data.</text>
</comment>
<proteinExistence type="predicted"/>
<protein>
    <submittedName>
        <fullName evidence="7">MFS transporter</fullName>
    </submittedName>
</protein>
<evidence type="ECO:0000256" key="4">
    <source>
        <dbReference type="ARBA" id="ARBA00022989"/>
    </source>
</evidence>
<organism evidence="7 8">
    <name type="scientific">Umezawaea endophytica</name>
    <dbReference type="NCBI Taxonomy" id="1654476"/>
    <lineage>
        <taxon>Bacteria</taxon>
        <taxon>Bacillati</taxon>
        <taxon>Actinomycetota</taxon>
        <taxon>Actinomycetes</taxon>
        <taxon>Pseudonocardiales</taxon>
        <taxon>Pseudonocardiaceae</taxon>
        <taxon>Umezawaea</taxon>
    </lineage>
</organism>
<dbReference type="PANTHER" id="PTHR23513">
    <property type="entry name" value="INTEGRAL MEMBRANE EFFLUX PROTEIN-RELATED"/>
    <property type="match status" value="1"/>
</dbReference>
<dbReference type="InterPro" id="IPR011701">
    <property type="entry name" value="MFS"/>
</dbReference>
<feature type="transmembrane region" description="Helical" evidence="6">
    <location>
        <begin position="12"/>
        <end position="33"/>
    </location>
</feature>
<evidence type="ECO:0000313" key="8">
    <source>
        <dbReference type="Proteomes" id="UP001141259"/>
    </source>
</evidence>
<keyword evidence="4 6" id="KW-1133">Transmembrane helix</keyword>
<dbReference type="SUPFAM" id="SSF103473">
    <property type="entry name" value="MFS general substrate transporter"/>
    <property type="match status" value="1"/>
</dbReference>
<feature type="transmembrane region" description="Helical" evidence="6">
    <location>
        <begin position="365"/>
        <end position="387"/>
    </location>
</feature>
<keyword evidence="3 6" id="KW-0812">Transmembrane</keyword>
<feature type="transmembrane region" description="Helical" evidence="6">
    <location>
        <begin position="307"/>
        <end position="328"/>
    </location>
</feature>
<feature type="transmembrane region" description="Helical" evidence="6">
    <location>
        <begin position="251"/>
        <end position="273"/>
    </location>
</feature>
<evidence type="ECO:0000256" key="2">
    <source>
        <dbReference type="ARBA" id="ARBA00022475"/>
    </source>
</evidence>
<dbReference type="GO" id="GO:0005886">
    <property type="term" value="C:plasma membrane"/>
    <property type="evidence" value="ECO:0007669"/>
    <property type="project" value="UniProtKB-SubCell"/>
</dbReference>
<dbReference type="EMBL" id="JANYMP010000041">
    <property type="protein sequence ID" value="MCS7484065.1"/>
    <property type="molecule type" value="Genomic_DNA"/>
</dbReference>
<sequence>MLAALRDRTYRRLFAAQVVALTGTGLATVALGLLAHRLAGPDAGIVLGTALAVKMVAYVTVAPLAGVLADLLPRKAFLVCLDLVRAGVALVLPWVGEIWQVYLLIFVLQAASAAFTPTFQATIPDVLPDERDYTSALTLSRLAYDLESLLSPLLAAAVLLAVTPDRLFLGTSLGFAASALLVVSALLPSERPARRRVRKPVTRGVRIYLATPRLRGLLAVHLAAAAAGSIVFVTTVGHVRDTLGRGSADVAVALGAAGCGSLLAALSLPTLLARYGDRLVVVRAAVLLSVTLFVAVPALSWGWPVLLGLWAAIGAGGSLVLTPGARLLRRSADTPDRPALFAADFALSHACWLLCYPLAGLVSTVAGLPAALVVLGVVTAGATAAAVKLWPHHDPEVVEHEHDGLAPGHEHLCDAAPVGGRWRHAHPYRIDEFHDRWPTASAR</sequence>
<name>A0A9X3AL92_9PSEU</name>
<reference evidence="7" key="1">
    <citation type="submission" date="2022-08" db="EMBL/GenBank/DDBJ databases">
        <authorList>
            <person name="Tistechok S."/>
            <person name="Samborskyy M."/>
            <person name="Roman I."/>
        </authorList>
    </citation>
    <scope>NUCLEOTIDE SEQUENCE</scope>
    <source>
        <strain evidence="7">DSM 103496</strain>
    </source>
</reference>
<gene>
    <name evidence="7" type="ORF">NZH93_45145</name>
</gene>
<dbReference type="Proteomes" id="UP001141259">
    <property type="component" value="Unassembled WGS sequence"/>
</dbReference>
<accession>A0A9X3AL92</accession>
<feature type="transmembrane region" description="Helical" evidence="6">
    <location>
        <begin position="340"/>
        <end position="359"/>
    </location>
</feature>
<dbReference type="Pfam" id="PF07690">
    <property type="entry name" value="MFS_1"/>
    <property type="match status" value="1"/>
</dbReference>
<feature type="transmembrane region" description="Helical" evidence="6">
    <location>
        <begin position="280"/>
        <end position="301"/>
    </location>
</feature>
<dbReference type="GO" id="GO:0022857">
    <property type="term" value="F:transmembrane transporter activity"/>
    <property type="evidence" value="ECO:0007669"/>
    <property type="project" value="InterPro"/>
</dbReference>
<evidence type="ECO:0000313" key="7">
    <source>
        <dbReference type="EMBL" id="MCS7484065.1"/>
    </source>
</evidence>
<dbReference type="InterPro" id="IPR036259">
    <property type="entry name" value="MFS_trans_sf"/>
</dbReference>
<dbReference type="CDD" id="cd06173">
    <property type="entry name" value="MFS_MefA_like"/>
    <property type="match status" value="1"/>
</dbReference>
<feature type="transmembrane region" description="Helical" evidence="6">
    <location>
        <begin position="168"/>
        <end position="189"/>
    </location>
</feature>
<evidence type="ECO:0000256" key="3">
    <source>
        <dbReference type="ARBA" id="ARBA00022692"/>
    </source>
</evidence>
<dbReference type="RefSeq" id="WP_259629519.1">
    <property type="nucleotide sequence ID" value="NZ_JANYMP010000041.1"/>
</dbReference>
<feature type="transmembrane region" description="Helical" evidence="6">
    <location>
        <begin position="45"/>
        <end position="69"/>
    </location>
</feature>
<comment type="subcellular location">
    <subcellularLocation>
        <location evidence="1">Cell membrane</location>
        <topology evidence="1">Multi-pass membrane protein</topology>
    </subcellularLocation>
</comment>
<feature type="transmembrane region" description="Helical" evidence="6">
    <location>
        <begin position="216"/>
        <end position="239"/>
    </location>
</feature>
<evidence type="ECO:0000256" key="6">
    <source>
        <dbReference type="SAM" id="Phobius"/>
    </source>
</evidence>